<feature type="region of interest" description="Disordered" evidence="6">
    <location>
        <begin position="325"/>
        <end position="345"/>
    </location>
</feature>
<comment type="caution">
    <text evidence="9">The sequence shown here is derived from an EMBL/GenBank/DDBJ whole genome shotgun (WGS) entry which is preliminary data.</text>
</comment>
<dbReference type="PANTHER" id="PTHR33048">
    <property type="entry name" value="PTH11-LIKE INTEGRAL MEMBRANE PROTEIN (AFU_ORTHOLOGUE AFUA_5G11245)"/>
    <property type="match status" value="1"/>
</dbReference>
<sequence length="345" mass="37975">MDTDTYAHDQWRQNELIITAAVFTSLSVLIVGTRTFIRAALIRKFGADDATILVALFFCVGYLAELLIGKANNMGHEMSTLSLDNMLNIIKVTLAIQCTYYGAVNFIKFSILFMYLRFAVTATLRYACMGMIVFHAIFLAVSLSVTLAQCRPLEKMWDLTGVAPGSCINTTAFFYFTSGFNIITDIIIFALPIKTLVNINRPRNEKIALVCVFGVGTFATIVAIVRLHTIYTYTLAVDPFQQSILVNLWSIIEINVAVACASAPALKPLFTPQALRNAREGSAPKHSGYEYHSRDRSGIKSKVSVNQSFATRDIDLEPVPSGVIKISSGGKGESDSGSTREMLNY</sequence>
<evidence type="ECO:0000313" key="10">
    <source>
        <dbReference type="Proteomes" id="UP001303889"/>
    </source>
</evidence>
<feature type="transmembrane region" description="Helical" evidence="7">
    <location>
        <begin position="207"/>
        <end position="228"/>
    </location>
</feature>
<keyword evidence="10" id="KW-1185">Reference proteome</keyword>
<evidence type="ECO:0000256" key="2">
    <source>
        <dbReference type="ARBA" id="ARBA00022692"/>
    </source>
</evidence>
<dbReference type="Proteomes" id="UP001303889">
    <property type="component" value="Unassembled WGS sequence"/>
</dbReference>
<evidence type="ECO:0000259" key="8">
    <source>
        <dbReference type="Pfam" id="PF20684"/>
    </source>
</evidence>
<dbReference type="InterPro" id="IPR049326">
    <property type="entry name" value="Rhodopsin_dom_fungi"/>
</dbReference>
<proteinExistence type="inferred from homology"/>
<feature type="transmembrane region" description="Helical" evidence="7">
    <location>
        <begin position="49"/>
        <end position="69"/>
    </location>
</feature>
<feature type="transmembrane region" description="Helical" evidence="7">
    <location>
        <begin position="172"/>
        <end position="195"/>
    </location>
</feature>
<evidence type="ECO:0000313" key="9">
    <source>
        <dbReference type="EMBL" id="KAK3901299.1"/>
    </source>
</evidence>
<keyword evidence="2 7" id="KW-0812">Transmembrane</keyword>
<feature type="transmembrane region" description="Helical" evidence="7">
    <location>
        <begin position="89"/>
        <end position="116"/>
    </location>
</feature>
<accession>A0AAN6MIQ0</accession>
<evidence type="ECO:0000256" key="3">
    <source>
        <dbReference type="ARBA" id="ARBA00022989"/>
    </source>
</evidence>
<name>A0AAN6MIQ0_9PEZI</name>
<evidence type="ECO:0000256" key="7">
    <source>
        <dbReference type="SAM" id="Phobius"/>
    </source>
</evidence>
<dbReference type="GO" id="GO:0016020">
    <property type="term" value="C:membrane"/>
    <property type="evidence" value="ECO:0007669"/>
    <property type="project" value="UniProtKB-SubCell"/>
</dbReference>
<keyword evidence="3 7" id="KW-1133">Transmembrane helix</keyword>
<dbReference type="InterPro" id="IPR052337">
    <property type="entry name" value="SAT4-like"/>
</dbReference>
<feature type="transmembrane region" description="Helical" evidence="7">
    <location>
        <begin position="248"/>
        <end position="266"/>
    </location>
</feature>
<evidence type="ECO:0000256" key="4">
    <source>
        <dbReference type="ARBA" id="ARBA00023136"/>
    </source>
</evidence>
<dbReference type="PANTHER" id="PTHR33048:SF123">
    <property type="entry name" value="INTEGRAL MEMBRANE PROTEIN"/>
    <property type="match status" value="1"/>
</dbReference>
<evidence type="ECO:0000256" key="1">
    <source>
        <dbReference type="ARBA" id="ARBA00004141"/>
    </source>
</evidence>
<feature type="transmembrane region" description="Helical" evidence="7">
    <location>
        <begin position="128"/>
        <end position="148"/>
    </location>
</feature>
<dbReference type="EMBL" id="MU855591">
    <property type="protein sequence ID" value="KAK3901299.1"/>
    <property type="molecule type" value="Genomic_DNA"/>
</dbReference>
<feature type="transmembrane region" description="Helical" evidence="7">
    <location>
        <begin position="16"/>
        <end position="37"/>
    </location>
</feature>
<comment type="subcellular location">
    <subcellularLocation>
        <location evidence="1">Membrane</location>
        <topology evidence="1">Multi-pass membrane protein</topology>
    </subcellularLocation>
</comment>
<gene>
    <name evidence="9" type="ORF">C8A05DRAFT_45029</name>
</gene>
<dbReference type="Pfam" id="PF20684">
    <property type="entry name" value="Fung_rhodopsin"/>
    <property type="match status" value="1"/>
</dbReference>
<dbReference type="AlphaFoldDB" id="A0AAN6MIQ0"/>
<evidence type="ECO:0000256" key="5">
    <source>
        <dbReference type="ARBA" id="ARBA00038359"/>
    </source>
</evidence>
<protein>
    <recommendedName>
        <fullName evidence="8">Rhodopsin domain-containing protein</fullName>
    </recommendedName>
</protein>
<reference evidence="9" key="1">
    <citation type="journal article" date="2023" name="Mol. Phylogenet. Evol.">
        <title>Genome-scale phylogeny and comparative genomics of the fungal order Sordariales.</title>
        <authorList>
            <person name="Hensen N."/>
            <person name="Bonometti L."/>
            <person name="Westerberg I."/>
            <person name="Brannstrom I.O."/>
            <person name="Guillou S."/>
            <person name="Cros-Aarteil S."/>
            <person name="Calhoun S."/>
            <person name="Haridas S."/>
            <person name="Kuo A."/>
            <person name="Mondo S."/>
            <person name="Pangilinan J."/>
            <person name="Riley R."/>
            <person name="LaButti K."/>
            <person name="Andreopoulos B."/>
            <person name="Lipzen A."/>
            <person name="Chen C."/>
            <person name="Yan M."/>
            <person name="Daum C."/>
            <person name="Ng V."/>
            <person name="Clum A."/>
            <person name="Steindorff A."/>
            <person name="Ohm R.A."/>
            <person name="Martin F."/>
            <person name="Silar P."/>
            <person name="Natvig D.O."/>
            <person name="Lalanne C."/>
            <person name="Gautier V."/>
            <person name="Ament-Velasquez S.L."/>
            <person name="Kruys A."/>
            <person name="Hutchinson M.I."/>
            <person name="Powell A.J."/>
            <person name="Barry K."/>
            <person name="Miller A.N."/>
            <person name="Grigoriev I.V."/>
            <person name="Debuchy R."/>
            <person name="Gladieux P."/>
            <person name="Hiltunen Thoren M."/>
            <person name="Johannesson H."/>
        </authorList>
    </citation>
    <scope>NUCLEOTIDE SEQUENCE</scope>
    <source>
        <strain evidence="9">CBS 103.79</strain>
    </source>
</reference>
<feature type="domain" description="Rhodopsin" evidence="8">
    <location>
        <begin position="34"/>
        <end position="270"/>
    </location>
</feature>
<organism evidence="9 10">
    <name type="scientific">Staphylotrichum tortipilum</name>
    <dbReference type="NCBI Taxonomy" id="2831512"/>
    <lineage>
        <taxon>Eukaryota</taxon>
        <taxon>Fungi</taxon>
        <taxon>Dikarya</taxon>
        <taxon>Ascomycota</taxon>
        <taxon>Pezizomycotina</taxon>
        <taxon>Sordariomycetes</taxon>
        <taxon>Sordariomycetidae</taxon>
        <taxon>Sordariales</taxon>
        <taxon>Chaetomiaceae</taxon>
        <taxon>Staphylotrichum</taxon>
    </lineage>
</organism>
<comment type="similarity">
    <text evidence="5">Belongs to the SAT4 family.</text>
</comment>
<keyword evidence="4 7" id="KW-0472">Membrane</keyword>
<reference evidence="9" key="2">
    <citation type="submission" date="2023-05" db="EMBL/GenBank/DDBJ databases">
        <authorList>
            <consortium name="Lawrence Berkeley National Laboratory"/>
            <person name="Steindorff A."/>
            <person name="Hensen N."/>
            <person name="Bonometti L."/>
            <person name="Westerberg I."/>
            <person name="Brannstrom I.O."/>
            <person name="Guillou S."/>
            <person name="Cros-Aarteil S."/>
            <person name="Calhoun S."/>
            <person name="Haridas S."/>
            <person name="Kuo A."/>
            <person name="Mondo S."/>
            <person name="Pangilinan J."/>
            <person name="Riley R."/>
            <person name="Labutti K."/>
            <person name="Andreopoulos B."/>
            <person name="Lipzen A."/>
            <person name="Chen C."/>
            <person name="Yanf M."/>
            <person name="Daum C."/>
            <person name="Ng V."/>
            <person name="Clum A."/>
            <person name="Ohm R."/>
            <person name="Martin F."/>
            <person name="Silar P."/>
            <person name="Natvig D."/>
            <person name="Lalanne C."/>
            <person name="Gautier V."/>
            <person name="Ament-Velasquez S.L."/>
            <person name="Kruys A."/>
            <person name="Hutchinson M.I."/>
            <person name="Powell A.J."/>
            <person name="Barry K."/>
            <person name="Miller A.N."/>
            <person name="Grigoriev I.V."/>
            <person name="Debuchy R."/>
            <person name="Gladieux P."/>
            <person name="Thoren M.H."/>
            <person name="Johannesson H."/>
        </authorList>
    </citation>
    <scope>NUCLEOTIDE SEQUENCE</scope>
    <source>
        <strain evidence="9">CBS 103.79</strain>
    </source>
</reference>
<evidence type="ECO:0000256" key="6">
    <source>
        <dbReference type="SAM" id="MobiDB-lite"/>
    </source>
</evidence>